<evidence type="ECO:0000259" key="1">
    <source>
        <dbReference type="Pfam" id="PF02210"/>
    </source>
</evidence>
<sequence length="106" mass="11966">MIIRTMTIRKEKLRSDNVKPGEEYTITVIRKGPKTEFLVNGRAFESKKSLSSFVSGTNIFIGGLPPGVETPESQPEQSFRGCISQVSFKTLIFSCKLIINIQFFKF</sequence>
<dbReference type="Gene3D" id="2.60.120.200">
    <property type="match status" value="1"/>
</dbReference>
<dbReference type="Proteomes" id="UP000095283">
    <property type="component" value="Unplaced"/>
</dbReference>
<organism evidence="2 3">
    <name type="scientific">Heterorhabditis bacteriophora</name>
    <name type="common">Entomopathogenic nematode worm</name>
    <dbReference type="NCBI Taxonomy" id="37862"/>
    <lineage>
        <taxon>Eukaryota</taxon>
        <taxon>Metazoa</taxon>
        <taxon>Ecdysozoa</taxon>
        <taxon>Nematoda</taxon>
        <taxon>Chromadorea</taxon>
        <taxon>Rhabditida</taxon>
        <taxon>Rhabditina</taxon>
        <taxon>Rhabditomorpha</taxon>
        <taxon>Strongyloidea</taxon>
        <taxon>Heterorhabditidae</taxon>
        <taxon>Heterorhabditis</taxon>
    </lineage>
</organism>
<dbReference type="CDD" id="cd00110">
    <property type="entry name" value="LamG"/>
    <property type="match status" value="1"/>
</dbReference>
<dbReference type="WBParaSite" id="Hba_03196">
    <property type="protein sequence ID" value="Hba_03196"/>
    <property type="gene ID" value="Hba_03196"/>
</dbReference>
<feature type="domain" description="Laminin G" evidence="1">
    <location>
        <begin position="15"/>
        <end position="88"/>
    </location>
</feature>
<dbReference type="InterPro" id="IPR001791">
    <property type="entry name" value="Laminin_G"/>
</dbReference>
<evidence type="ECO:0000313" key="2">
    <source>
        <dbReference type="Proteomes" id="UP000095283"/>
    </source>
</evidence>
<dbReference type="Pfam" id="PF02210">
    <property type="entry name" value="Laminin_G_2"/>
    <property type="match status" value="1"/>
</dbReference>
<evidence type="ECO:0000313" key="3">
    <source>
        <dbReference type="WBParaSite" id="Hba_03196"/>
    </source>
</evidence>
<name>A0A1I7WE57_HETBA</name>
<accession>A0A1I7WE57</accession>
<proteinExistence type="predicted"/>
<dbReference type="AlphaFoldDB" id="A0A1I7WE57"/>
<reference evidence="3" key="1">
    <citation type="submission" date="2016-11" db="UniProtKB">
        <authorList>
            <consortium name="WormBaseParasite"/>
        </authorList>
    </citation>
    <scope>IDENTIFICATION</scope>
</reference>
<keyword evidence="2" id="KW-1185">Reference proteome</keyword>
<dbReference type="SUPFAM" id="SSF49899">
    <property type="entry name" value="Concanavalin A-like lectins/glucanases"/>
    <property type="match status" value="1"/>
</dbReference>
<protein>
    <submittedName>
        <fullName evidence="3">LAM_G_DOMAIN domain-containing protein</fullName>
    </submittedName>
</protein>
<dbReference type="InterPro" id="IPR013320">
    <property type="entry name" value="ConA-like_dom_sf"/>
</dbReference>